<dbReference type="Pfam" id="PF07727">
    <property type="entry name" value="RVT_2"/>
    <property type="match status" value="1"/>
</dbReference>
<keyword evidence="2" id="KW-1133">Transmembrane helix</keyword>
<dbReference type="InterPro" id="IPR036397">
    <property type="entry name" value="RNaseH_sf"/>
</dbReference>
<evidence type="ECO:0000256" key="2">
    <source>
        <dbReference type="SAM" id="Phobius"/>
    </source>
</evidence>
<dbReference type="SUPFAM" id="SSF53098">
    <property type="entry name" value="Ribonuclease H-like"/>
    <property type="match status" value="1"/>
</dbReference>
<comment type="caution">
    <text evidence="4">The sequence shown here is derived from an EMBL/GenBank/DDBJ whole genome shotgun (WGS) entry which is preliminary data.</text>
</comment>
<feature type="compositionally biased region" description="Basic and acidic residues" evidence="1">
    <location>
        <begin position="482"/>
        <end position="508"/>
    </location>
</feature>
<dbReference type="PROSITE" id="PS50994">
    <property type="entry name" value="INTEGRASE"/>
    <property type="match status" value="1"/>
</dbReference>
<keyword evidence="5" id="KW-1185">Reference proteome</keyword>
<reference evidence="4" key="1">
    <citation type="submission" date="2023-08" db="EMBL/GenBank/DDBJ databases">
        <authorList>
            <person name="Chen Y."/>
            <person name="Shah S."/>
            <person name="Dougan E. K."/>
            <person name="Thang M."/>
            <person name="Chan C."/>
        </authorList>
    </citation>
    <scope>NUCLEOTIDE SEQUENCE</scope>
</reference>
<accession>A0AA36N0N8</accession>
<dbReference type="Gene3D" id="3.30.420.10">
    <property type="entry name" value="Ribonuclease H-like superfamily/Ribonuclease H"/>
    <property type="match status" value="1"/>
</dbReference>
<proteinExistence type="predicted"/>
<feature type="compositionally biased region" description="Acidic residues" evidence="1">
    <location>
        <begin position="399"/>
        <end position="429"/>
    </location>
</feature>
<feature type="domain" description="Integrase catalytic" evidence="3">
    <location>
        <begin position="95"/>
        <end position="258"/>
    </location>
</feature>
<feature type="region of interest" description="Disordered" evidence="1">
    <location>
        <begin position="1"/>
        <end position="36"/>
    </location>
</feature>
<dbReference type="GO" id="GO:0015074">
    <property type="term" value="P:DNA integration"/>
    <property type="evidence" value="ECO:0007669"/>
    <property type="project" value="InterPro"/>
</dbReference>
<gene>
    <name evidence="4" type="ORF">EVOR1521_LOCUS12062</name>
</gene>
<sequence length="1215" mass="135830">MADAEELKDEKDVIKADDEQADAQKREDESIKKNRQLRAEVGPQAFNYVKRLHKNLGHPAPDVLCQMLNKVQATDTVLKAAKNYLCPSCVSKRTPLTCPHPPPSVVDSAWINTDTGRKCVLTILDQATRYVAVHILKAERAEELIKGIERAWIKQFGVPRFLRTDEAKGWASRMLRDWASDKNIALEIAPAEAHNWLGAVERKHQVIRRALELFMEVNAMSMTRGFTPTQWVIGRSPNQVQSLTGDLFTPTVDALDAAGEFANVQKKRLAAQTAFIRADSDAKLRRAMNQNYRQIKDTVVDGQVVYYWREKGAGILQKQKWRGPARVVAIEQDNKDRDAVIWLAHGTSLLRCATNQVRPRFEDTGIPLISDPNTALKDLQELRARSTTQFKDVYHPELPGDEEDDSDELDAEYEPEEPGEPGESPEVDESMLPGIVVSLIRSHARRASGSEPMSRERTPRREASEPDPAPPSEVSGEAGGPEDGRERKESDRPEPEGVREEKRRRVADPSDVPVPEDIADDDLIIDDITFVDGMDPDVPDGWVMVDGEYELSDVWMVQNLRKTEASEKTMTADEKALMMQAKMEEHKNYFRNKVWNFAEVNPGDESRIVSTRWVLTWKVTENGPKAKARLVLRGYQDPVFVQNLDWLMFVGDVRAAFLSGASFDRKILAKLPADCSALLGVRGQAYMRLLRSAYGLADAPLLWYREAKSRVEKIGFRCHRLDKCCFMYYGKADYALKVILIMHVDDVMCAQARESEADAVVEEVRKNFDFGKWKKLSEKNPITYCGCQISIQHGEINLDAEEYLKQVKPITVDKNGTGDMTDREVSKCRGLLGALQWPAGQVSPHLCATTSILAGEVAARARTAITELNKGLRFAKATAGVHLKFPSMVKNLDELCFVAFSDAAFGICRDFSSQGGYILVAANKKLLEGECMRYTTLAWRSFKLDRVCRSSLSAESQACATATDELMITKLFYSLTLDPDQDLRSGETVKKAGQSAVVIDARALYDATKRDTIKNAVDKRAAVQILRIKEALEFTGSEIRQSLADALGGGYIQLVFDETFTAAKKKTHKERSQQSQVVRGSAVANYVKAMIMANAAECAEGKSAEDDDDFDWLIIYGVIMVVVVMSVLITILVMKLIKAEKKSMRDMETQTDENAFLRGRCQTLERNSSVLMASAGGALLRIALSLEPRRVVHVVRPPSFIAIPRPPHSMSQASV</sequence>
<feature type="region of interest" description="Disordered" evidence="1">
    <location>
        <begin position="387"/>
        <end position="429"/>
    </location>
</feature>
<dbReference type="GO" id="GO:0003676">
    <property type="term" value="F:nucleic acid binding"/>
    <property type="evidence" value="ECO:0007669"/>
    <property type="project" value="InterPro"/>
</dbReference>
<dbReference type="EMBL" id="CAUJNA010001236">
    <property type="protein sequence ID" value="CAJ1385458.1"/>
    <property type="molecule type" value="Genomic_DNA"/>
</dbReference>
<evidence type="ECO:0000259" key="3">
    <source>
        <dbReference type="PROSITE" id="PS50994"/>
    </source>
</evidence>
<protein>
    <recommendedName>
        <fullName evidence="3">Integrase catalytic domain-containing protein</fullName>
    </recommendedName>
</protein>
<feature type="region of interest" description="Disordered" evidence="1">
    <location>
        <begin position="443"/>
        <end position="518"/>
    </location>
</feature>
<dbReference type="InterPro" id="IPR012337">
    <property type="entry name" value="RNaseH-like_sf"/>
</dbReference>
<keyword evidence="2" id="KW-0472">Membrane</keyword>
<name>A0AA36N0N8_9DINO</name>
<keyword evidence="2" id="KW-0812">Transmembrane</keyword>
<dbReference type="AlphaFoldDB" id="A0AA36N0N8"/>
<dbReference type="InterPro" id="IPR013103">
    <property type="entry name" value="RVT_2"/>
</dbReference>
<evidence type="ECO:0000313" key="4">
    <source>
        <dbReference type="EMBL" id="CAJ1385458.1"/>
    </source>
</evidence>
<feature type="compositionally biased region" description="Basic and acidic residues" evidence="1">
    <location>
        <begin position="453"/>
        <end position="464"/>
    </location>
</feature>
<evidence type="ECO:0000256" key="1">
    <source>
        <dbReference type="SAM" id="MobiDB-lite"/>
    </source>
</evidence>
<evidence type="ECO:0000313" key="5">
    <source>
        <dbReference type="Proteomes" id="UP001178507"/>
    </source>
</evidence>
<organism evidence="4 5">
    <name type="scientific">Effrenium voratum</name>
    <dbReference type="NCBI Taxonomy" id="2562239"/>
    <lineage>
        <taxon>Eukaryota</taxon>
        <taxon>Sar</taxon>
        <taxon>Alveolata</taxon>
        <taxon>Dinophyceae</taxon>
        <taxon>Suessiales</taxon>
        <taxon>Symbiodiniaceae</taxon>
        <taxon>Effrenium</taxon>
    </lineage>
</organism>
<feature type="transmembrane region" description="Helical" evidence="2">
    <location>
        <begin position="1112"/>
        <end position="1137"/>
    </location>
</feature>
<dbReference type="InterPro" id="IPR001584">
    <property type="entry name" value="Integrase_cat-core"/>
</dbReference>
<dbReference type="Proteomes" id="UP001178507">
    <property type="component" value="Unassembled WGS sequence"/>
</dbReference>
<feature type="compositionally biased region" description="Basic and acidic residues" evidence="1">
    <location>
        <begin position="8"/>
        <end position="32"/>
    </location>
</feature>